<dbReference type="EMBL" id="MCFF01000030">
    <property type="protein sequence ID" value="ORZ10650.1"/>
    <property type="molecule type" value="Genomic_DNA"/>
</dbReference>
<comment type="caution">
    <text evidence="4">The sequence shown here is derived from an EMBL/GenBank/DDBJ whole genome shotgun (WGS) entry which is preliminary data.</text>
</comment>
<dbReference type="GO" id="GO:0051604">
    <property type="term" value="P:protein maturation"/>
    <property type="evidence" value="ECO:0007669"/>
    <property type="project" value="TreeGrafter"/>
</dbReference>
<dbReference type="InterPro" id="IPR037464">
    <property type="entry name" value="Taspase1"/>
</dbReference>
<dbReference type="GO" id="GO:0004298">
    <property type="term" value="F:threonine-type endopeptidase activity"/>
    <property type="evidence" value="ECO:0007669"/>
    <property type="project" value="InterPro"/>
</dbReference>
<dbReference type="InterPro" id="IPR029055">
    <property type="entry name" value="Ntn_hydrolases_N"/>
</dbReference>
<feature type="compositionally biased region" description="Low complexity" evidence="3">
    <location>
        <begin position="343"/>
        <end position="363"/>
    </location>
</feature>
<proteinExistence type="predicted"/>
<protein>
    <submittedName>
        <fullName evidence="4">Nucleophile aminohydrolase</fullName>
    </submittedName>
</protein>
<dbReference type="Pfam" id="PF01112">
    <property type="entry name" value="Asparaginase_2"/>
    <property type="match status" value="2"/>
</dbReference>
<dbReference type="OrthoDB" id="2262349at2759"/>
<dbReference type="Gene3D" id="3.60.20.30">
    <property type="entry name" value="(Glycosyl)asparaginase"/>
    <property type="match status" value="1"/>
</dbReference>
<feature type="region of interest" description="Disordered" evidence="3">
    <location>
        <begin position="273"/>
        <end position="371"/>
    </location>
</feature>
<feature type="site" description="Cleavage; by autolysis" evidence="2">
    <location>
        <begin position="392"/>
        <end position="393"/>
    </location>
</feature>
<dbReference type="InParanoid" id="A0A1Y2GII3"/>
<dbReference type="SUPFAM" id="SSF56235">
    <property type="entry name" value="N-terminal nucleophile aminohydrolases (Ntn hydrolases)"/>
    <property type="match status" value="1"/>
</dbReference>
<dbReference type="FunCoup" id="A0A1Y2GII3">
    <property type="interactions" value="34"/>
</dbReference>
<feature type="compositionally biased region" description="Low complexity" evidence="3">
    <location>
        <begin position="189"/>
        <end position="220"/>
    </location>
</feature>
<dbReference type="AlphaFoldDB" id="A0A1Y2GII3"/>
<gene>
    <name evidence="4" type="ORF">BCR41DRAFT_372388</name>
</gene>
<dbReference type="Proteomes" id="UP000193648">
    <property type="component" value="Unassembled WGS sequence"/>
</dbReference>
<sequence length="581" mass="63274">MQTNHPSDANALHEQPSIPSKGFVAVHVGAGLHAAKNKARYLNVCRKACQMGIRLLKKDPSATATMIVEQMIRILEDDPVTNAGLGSNLNLKGHVECDASIMNGTTLGFGSVGAITDFKNPISVAQLILQKSDEGPLSLGRIPPIMLTGSGATQWYHTMGFNHLDRVLPELPNSIVLTELKKLCTNHNTNTDTDADNNNNCNTNSSNSNNDVKNSNNNDNNNDDDDGDDTCSLNGSLVTRESLRRYAKFSAMLTASHPQKSLALQATSTLTQPGNSTINTSTLNNDIAVHNPESSSRPPIPETQAVTMMMKRKASIGRGKEEEEEEEEERDKVNKRSSSYLKQPPQHQQQQQQQQRQQQQQHQNLSQPKYGGNIKQVLEEEEGEEINDLLQDTVGAICVDSWGRVAAGVSSGGIAMKFPGRVSEAALYGTGCWAQDPTISSGGFACSMTGAGEQISKTLLARTCMDTFLQEDDIAMATTDVLDRFIHSPLLKSYEDRYAGFIAVKVEPSSSVAAAVEGSITNSNKDRNEPLQPLRTEFVFAHTTKTMGIAYMSANDNKPTAIMSERKAKSNKSVFTKMIKL</sequence>
<keyword evidence="5" id="KW-1185">Reference proteome</keyword>
<dbReference type="GO" id="GO:0005737">
    <property type="term" value="C:cytoplasm"/>
    <property type="evidence" value="ECO:0007669"/>
    <property type="project" value="TreeGrafter"/>
</dbReference>
<keyword evidence="4" id="KW-0378">Hydrolase</keyword>
<evidence type="ECO:0000313" key="4">
    <source>
        <dbReference type="EMBL" id="ORZ10650.1"/>
    </source>
</evidence>
<evidence type="ECO:0000256" key="3">
    <source>
        <dbReference type="SAM" id="MobiDB-lite"/>
    </source>
</evidence>
<evidence type="ECO:0000313" key="5">
    <source>
        <dbReference type="Proteomes" id="UP000193648"/>
    </source>
</evidence>
<feature type="region of interest" description="Disordered" evidence="3">
    <location>
        <begin position="189"/>
        <end position="233"/>
    </location>
</feature>
<feature type="compositionally biased region" description="Polar residues" evidence="3">
    <location>
        <begin position="273"/>
        <end position="285"/>
    </location>
</feature>
<evidence type="ECO:0000256" key="2">
    <source>
        <dbReference type="PIRSR" id="PIRSR600246-3"/>
    </source>
</evidence>
<feature type="active site" description="Nucleophile" evidence="1">
    <location>
        <position position="393"/>
    </location>
</feature>
<dbReference type="InterPro" id="IPR000246">
    <property type="entry name" value="Peptidase_T2"/>
</dbReference>
<reference evidence="4 5" key="1">
    <citation type="submission" date="2016-07" db="EMBL/GenBank/DDBJ databases">
        <title>Pervasive Adenine N6-methylation of Active Genes in Fungi.</title>
        <authorList>
            <consortium name="DOE Joint Genome Institute"/>
            <person name="Mondo S.J."/>
            <person name="Dannebaum R.O."/>
            <person name="Kuo R.C."/>
            <person name="Labutti K."/>
            <person name="Haridas S."/>
            <person name="Kuo A."/>
            <person name="Salamov A."/>
            <person name="Ahrendt S.R."/>
            <person name="Lipzen A."/>
            <person name="Sullivan W."/>
            <person name="Andreopoulos W.B."/>
            <person name="Clum A."/>
            <person name="Lindquist E."/>
            <person name="Daum C."/>
            <person name="Ramamoorthy G.K."/>
            <person name="Gryganskyi A."/>
            <person name="Culley D."/>
            <person name="Magnuson J.K."/>
            <person name="James T.Y."/>
            <person name="O'Malley M.A."/>
            <person name="Stajich J.E."/>
            <person name="Spatafora J.W."/>
            <person name="Visel A."/>
            <person name="Grigoriev I.V."/>
        </authorList>
    </citation>
    <scope>NUCLEOTIDE SEQUENCE [LARGE SCALE GENOMIC DNA]</scope>
    <source>
        <strain evidence="4 5">NRRL 3116</strain>
    </source>
</reference>
<evidence type="ECO:0000256" key="1">
    <source>
        <dbReference type="PIRSR" id="PIRSR600246-1"/>
    </source>
</evidence>
<accession>A0A1Y2GII3</accession>
<dbReference type="PANTHER" id="PTHR10188:SF8">
    <property type="entry name" value="THREONINE ASPARTASE 1"/>
    <property type="match status" value="1"/>
</dbReference>
<name>A0A1Y2GII3_9FUNG</name>
<dbReference type="STRING" id="64571.A0A1Y2GII3"/>
<dbReference type="RefSeq" id="XP_021879371.1">
    <property type="nucleotide sequence ID" value="XM_022026676.1"/>
</dbReference>
<dbReference type="PANTHER" id="PTHR10188">
    <property type="entry name" value="L-ASPARAGINASE"/>
    <property type="match status" value="1"/>
</dbReference>
<dbReference type="CDD" id="cd04514">
    <property type="entry name" value="Taspase1_like"/>
    <property type="match status" value="2"/>
</dbReference>
<organism evidence="4 5">
    <name type="scientific">Lobosporangium transversale</name>
    <dbReference type="NCBI Taxonomy" id="64571"/>
    <lineage>
        <taxon>Eukaryota</taxon>
        <taxon>Fungi</taxon>
        <taxon>Fungi incertae sedis</taxon>
        <taxon>Mucoromycota</taxon>
        <taxon>Mortierellomycotina</taxon>
        <taxon>Mortierellomycetes</taxon>
        <taxon>Mortierellales</taxon>
        <taxon>Mortierellaceae</taxon>
        <taxon>Lobosporangium</taxon>
    </lineage>
</organism>
<dbReference type="GeneID" id="33568519"/>